<evidence type="ECO:0000313" key="1">
    <source>
        <dbReference type="EMBL" id="MBO9203483.1"/>
    </source>
</evidence>
<dbReference type="EMBL" id="JAGHKO010000010">
    <property type="protein sequence ID" value="MBO9203483.1"/>
    <property type="molecule type" value="Genomic_DNA"/>
</dbReference>
<dbReference type="Proteomes" id="UP000677244">
    <property type="component" value="Unassembled WGS sequence"/>
</dbReference>
<organism evidence="1 2">
    <name type="scientific">Niastella soli</name>
    <dbReference type="NCBI Taxonomy" id="2821487"/>
    <lineage>
        <taxon>Bacteria</taxon>
        <taxon>Pseudomonadati</taxon>
        <taxon>Bacteroidota</taxon>
        <taxon>Chitinophagia</taxon>
        <taxon>Chitinophagales</taxon>
        <taxon>Chitinophagaceae</taxon>
        <taxon>Niastella</taxon>
    </lineage>
</organism>
<gene>
    <name evidence="1" type="ORF">J7I42_24575</name>
</gene>
<keyword evidence="2" id="KW-1185">Reference proteome</keyword>
<accession>A0ABS3YZY2</accession>
<comment type="caution">
    <text evidence="1">The sequence shown here is derived from an EMBL/GenBank/DDBJ whole genome shotgun (WGS) entry which is preliminary data.</text>
</comment>
<evidence type="ECO:0000313" key="2">
    <source>
        <dbReference type="Proteomes" id="UP000677244"/>
    </source>
</evidence>
<reference evidence="1 2" key="1">
    <citation type="submission" date="2021-03" db="EMBL/GenBank/DDBJ databases">
        <title>Assistant Professor.</title>
        <authorList>
            <person name="Huq M.A."/>
        </authorList>
    </citation>
    <scope>NUCLEOTIDE SEQUENCE [LARGE SCALE GENOMIC DNA]</scope>
    <source>
        <strain evidence="1 2">MAH-29</strain>
    </source>
</reference>
<sequence length="64" mass="7732">MMYLISELETAGKFLSGHPLHYTSINDRFRRLRINRFPYLVVYESEEDVIKINAVRRISRKPKY</sequence>
<name>A0ABS3YZY2_9BACT</name>
<protein>
    <submittedName>
        <fullName evidence="1">Type II toxin-antitoxin system RelE/ParE family toxin</fullName>
    </submittedName>
</protein>
<proteinExistence type="predicted"/>